<proteinExistence type="predicted"/>
<keyword evidence="3" id="KW-1185">Reference proteome</keyword>
<evidence type="ECO:0008006" key="4">
    <source>
        <dbReference type="Google" id="ProtNLM"/>
    </source>
</evidence>
<protein>
    <recommendedName>
        <fullName evidence="4">Rhodopsin</fullName>
    </recommendedName>
</protein>
<comment type="caution">
    <text evidence="2">The sequence shown here is derived from an EMBL/GenBank/DDBJ whole genome shotgun (WGS) entry which is preliminary data.</text>
</comment>
<name>A0ABR0EK13_ZASCE</name>
<feature type="region of interest" description="Disordered" evidence="1">
    <location>
        <begin position="1"/>
        <end position="59"/>
    </location>
</feature>
<evidence type="ECO:0000313" key="2">
    <source>
        <dbReference type="EMBL" id="KAK4501595.1"/>
    </source>
</evidence>
<evidence type="ECO:0000313" key="3">
    <source>
        <dbReference type="Proteomes" id="UP001305779"/>
    </source>
</evidence>
<reference evidence="2 3" key="1">
    <citation type="journal article" date="2023" name="G3 (Bethesda)">
        <title>A chromosome-level genome assembly of Zasmidium syzygii isolated from banana leaves.</title>
        <authorList>
            <person name="van Westerhoven A.C."/>
            <person name="Mehrabi R."/>
            <person name="Talebi R."/>
            <person name="Steentjes M.B.F."/>
            <person name="Corcolon B."/>
            <person name="Chong P.A."/>
            <person name="Kema G.H.J."/>
            <person name="Seidl M.F."/>
        </authorList>
    </citation>
    <scope>NUCLEOTIDE SEQUENCE [LARGE SCALE GENOMIC DNA]</scope>
    <source>
        <strain evidence="2 3">P124</strain>
    </source>
</reference>
<accession>A0ABR0EK13</accession>
<dbReference type="EMBL" id="JAXOVC010000005">
    <property type="protein sequence ID" value="KAK4501595.1"/>
    <property type="molecule type" value="Genomic_DNA"/>
</dbReference>
<evidence type="ECO:0000256" key="1">
    <source>
        <dbReference type="SAM" id="MobiDB-lite"/>
    </source>
</evidence>
<gene>
    <name evidence="2" type="ORF">PRZ48_007404</name>
</gene>
<dbReference type="Proteomes" id="UP001305779">
    <property type="component" value="Unassembled WGS sequence"/>
</dbReference>
<sequence>MGCGGSKPSYDPNAYAAGPQPTGYAPPQGYAQGTPAYPPQQNYAPPPQQQRPGGKKTKAAKNLGFISIQIRRYFAKTNHLNLLQPMLRSALSNYGSQARSEIGRLLTGLLASLR</sequence>
<organism evidence="2 3">
    <name type="scientific">Zasmidium cellare</name>
    <name type="common">Wine cellar mold</name>
    <name type="synonym">Racodium cellare</name>
    <dbReference type="NCBI Taxonomy" id="395010"/>
    <lineage>
        <taxon>Eukaryota</taxon>
        <taxon>Fungi</taxon>
        <taxon>Dikarya</taxon>
        <taxon>Ascomycota</taxon>
        <taxon>Pezizomycotina</taxon>
        <taxon>Dothideomycetes</taxon>
        <taxon>Dothideomycetidae</taxon>
        <taxon>Mycosphaerellales</taxon>
        <taxon>Mycosphaerellaceae</taxon>
        <taxon>Zasmidium</taxon>
    </lineage>
</organism>